<gene>
    <name evidence="5" type="ORF">PGLA2088_LOCUS50090</name>
</gene>
<evidence type="ECO:0000313" key="5">
    <source>
        <dbReference type="EMBL" id="CAE8740599.1"/>
    </source>
</evidence>
<organism evidence="5 6">
    <name type="scientific">Polarella glacialis</name>
    <name type="common">Dinoflagellate</name>
    <dbReference type="NCBI Taxonomy" id="89957"/>
    <lineage>
        <taxon>Eukaryota</taxon>
        <taxon>Sar</taxon>
        <taxon>Alveolata</taxon>
        <taxon>Dinophyceae</taxon>
        <taxon>Suessiales</taxon>
        <taxon>Suessiaceae</taxon>
        <taxon>Polarella</taxon>
    </lineage>
</organism>
<feature type="compositionally biased region" description="Basic and acidic residues" evidence="3">
    <location>
        <begin position="84"/>
        <end position="99"/>
    </location>
</feature>
<dbReference type="SMART" id="SM00698">
    <property type="entry name" value="MORN"/>
    <property type="match status" value="3"/>
</dbReference>
<keyword evidence="2" id="KW-0677">Repeat</keyword>
<dbReference type="EMBL" id="CAJNNW010037290">
    <property type="protein sequence ID" value="CAE8740599.1"/>
    <property type="molecule type" value="Genomic_DNA"/>
</dbReference>
<dbReference type="Gene3D" id="2.60.120.330">
    <property type="entry name" value="B-lactam Antibiotic, Isopenicillin N Synthase, Chain"/>
    <property type="match status" value="1"/>
</dbReference>
<dbReference type="InterPro" id="IPR027443">
    <property type="entry name" value="IPNS-like_sf"/>
</dbReference>
<dbReference type="PANTHER" id="PTHR23084">
    <property type="entry name" value="PHOSPHATIDYLINOSITOL-4-PHOSPHATE 5-KINASE RELATED"/>
    <property type="match status" value="1"/>
</dbReference>
<sequence length="747" mass="81217">MGASQGALGCGASDLPCCSKNNSDGGDIVKARPVNYPGSEEGPMPKDAFLWAGALPESPDSVKGRSLDAIQEYAGGANGSYRGLGERGGRGGGSKEEVRGAGVDGEETYEDGSSFVGQLREGRRHGAGVWTSASEQYSGQWENDQRDGCGGPSGELLFDSCVKDRQPSPCPMGESTKASSGWDGNCLATTLLIVPFAAEIKASEVSHSQGKFDGQGRMEWRTPNGVMLYEGQYVDDVKHGSGKYVWPDNRMYEGTRSECRVAFSEDAGERASEGKGLRASHPQALTLSDNSHYDSKAKSFPSWTRLLQCHVEAFAPLAPAQEVSAQCLVVLPSRHTKALVASGARGLLRAPAAGKALQVLRAVQSFSGHSSRGCRCRAQVAGNPEVSRAALDWAQQTSSLLDQAWYRGQRPLGRRGRVLLRVSGALLGVAAQLCNHLAVSGEQLASSCVAVLGSRAMELLRRAGAHYAADGLFQQLSSGSVAPAWVHPWQTPARFVRGLRSRPTWSRAELEAEGPDTAAARIAAALEDNFPRILEDLGRIRRRGRWPAAYGPELIQEPQNWTKFLLYHGDLFAETAPPPGLPFERYQKRQLHAGLCETLTRNTCELLRELLPGLRHPELAYLQPDHEQVAFFRLKPGSRINFHQASQNGRQAPRLGGYCWRAFILSVRLTLHLCLRGCGGSSRIQVGPRVMGWTQGRVIAFDDSYLHRVRIDPAKDRWILHVMTMHPGIDNPEKLARAVGEGQVWPS</sequence>
<comment type="similarity">
    <text evidence="1">Belongs to the aspartyl/asparaginyl beta-hydroxylase family.</text>
</comment>
<accession>A0A813LQH1</accession>
<feature type="region of interest" description="Disordered" evidence="3">
    <location>
        <begin position="81"/>
        <end position="120"/>
    </location>
</feature>
<name>A0A813LQH1_POLGL</name>
<protein>
    <recommendedName>
        <fullName evidence="4">Aspartyl/asparaginy/proline hydroxylase domain-containing protein</fullName>
    </recommendedName>
</protein>
<dbReference type="SUPFAM" id="SSF82185">
    <property type="entry name" value="Histone H3 K4-specific methyltransferase SET7/9 N-terminal domain"/>
    <property type="match status" value="2"/>
</dbReference>
<dbReference type="InterPro" id="IPR007803">
    <property type="entry name" value="Asp/Arg/Pro-Hydrxlase"/>
</dbReference>
<evidence type="ECO:0000256" key="3">
    <source>
        <dbReference type="SAM" id="MobiDB-lite"/>
    </source>
</evidence>
<feature type="region of interest" description="Disordered" evidence="3">
    <location>
        <begin position="1"/>
        <end position="41"/>
    </location>
</feature>
<comment type="caution">
    <text evidence="5">The sequence shown here is derived from an EMBL/GenBank/DDBJ whole genome shotgun (WGS) entry which is preliminary data.</text>
</comment>
<reference evidence="5" key="1">
    <citation type="submission" date="2021-02" db="EMBL/GenBank/DDBJ databases">
        <authorList>
            <person name="Dougan E. K."/>
            <person name="Rhodes N."/>
            <person name="Thang M."/>
            <person name="Chan C."/>
        </authorList>
    </citation>
    <scope>NUCLEOTIDE SEQUENCE</scope>
</reference>
<dbReference type="Proteomes" id="UP000626109">
    <property type="component" value="Unassembled WGS sequence"/>
</dbReference>
<dbReference type="AlphaFoldDB" id="A0A813LQH1"/>
<dbReference type="Gene3D" id="2.20.110.10">
    <property type="entry name" value="Histone H3 K4-specific methyltransferase SET7/9 N-terminal domain"/>
    <property type="match status" value="2"/>
</dbReference>
<dbReference type="Pfam" id="PF05118">
    <property type="entry name" value="Asp_Arg_Hydrox"/>
    <property type="match status" value="1"/>
</dbReference>
<evidence type="ECO:0000256" key="2">
    <source>
        <dbReference type="ARBA" id="ARBA00022737"/>
    </source>
</evidence>
<proteinExistence type="inferred from homology"/>
<evidence type="ECO:0000256" key="1">
    <source>
        <dbReference type="ARBA" id="ARBA00007730"/>
    </source>
</evidence>
<dbReference type="PANTHER" id="PTHR23084:SF179">
    <property type="entry name" value="OS10G0565000 PROTEIN"/>
    <property type="match status" value="1"/>
</dbReference>
<dbReference type="InterPro" id="IPR003409">
    <property type="entry name" value="MORN"/>
</dbReference>
<evidence type="ECO:0000313" key="6">
    <source>
        <dbReference type="Proteomes" id="UP000626109"/>
    </source>
</evidence>
<feature type="domain" description="Aspartyl/asparaginy/proline hydroxylase" evidence="4">
    <location>
        <begin position="527"/>
        <end position="727"/>
    </location>
</feature>
<dbReference type="Pfam" id="PF02493">
    <property type="entry name" value="MORN"/>
    <property type="match status" value="4"/>
</dbReference>
<evidence type="ECO:0000259" key="4">
    <source>
        <dbReference type="Pfam" id="PF05118"/>
    </source>
</evidence>